<evidence type="ECO:0000313" key="3">
    <source>
        <dbReference type="Proteomes" id="UP000183794"/>
    </source>
</evidence>
<organism evidence="2 3">
    <name type="scientific">Moritella viscosa</name>
    <dbReference type="NCBI Taxonomy" id="80854"/>
    <lineage>
        <taxon>Bacteria</taxon>
        <taxon>Pseudomonadati</taxon>
        <taxon>Pseudomonadota</taxon>
        <taxon>Gammaproteobacteria</taxon>
        <taxon>Alteromonadales</taxon>
        <taxon>Moritellaceae</taxon>
        <taxon>Moritella</taxon>
    </lineage>
</organism>
<proteinExistence type="predicted"/>
<gene>
    <name evidence="2" type="ORF">NVI5450_4375</name>
</gene>
<feature type="compositionally biased region" description="Low complexity" evidence="1">
    <location>
        <begin position="22"/>
        <end position="45"/>
    </location>
</feature>
<evidence type="ECO:0000256" key="1">
    <source>
        <dbReference type="SAM" id="MobiDB-lite"/>
    </source>
</evidence>
<dbReference type="Proteomes" id="UP000183794">
    <property type="component" value="Unassembled WGS sequence"/>
</dbReference>
<dbReference type="RefSeq" id="WP_175545901.1">
    <property type="nucleotide sequence ID" value="NZ_FPLD01000129.1"/>
</dbReference>
<sequence length="45" mass="4773">MQREGISINSAQIPTMQAAPGATSQQSQPTQAQSQAQSQQQDSVE</sequence>
<accession>A0A1L0APS6</accession>
<feature type="region of interest" description="Disordered" evidence="1">
    <location>
        <begin position="1"/>
        <end position="45"/>
    </location>
</feature>
<evidence type="ECO:0000313" key="2">
    <source>
        <dbReference type="EMBL" id="SGZ16632.1"/>
    </source>
</evidence>
<protein>
    <submittedName>
        <fullName evidence="2">Uncharacterized protein</fullName>
    </submittedName>
</protein>
<dbReference type="AlphaFoldDB" id="A0A1L0APS6"/>
<reference evidence="2 3" key="1">
    <citation type="submission" date="2016-11" db="EMBL/GenBank/DDBJ databases">
        <authorList>
            <person name="Jaros S."/>
            <person name="Januszkiewicz K."/>
            <person name="Wedrychowicz H."/>
        </authorList>
    </citation>
    <scope>NUCLEOTIDE SEQUENCE [LARGE SCALE GENOMIC DNA]</scope>
    <source>
        <strain evidence="2">NVI 5450</strain>
    </source>
</reference>
<dbReference type="EMBL" id="FPLD01000129">
    <property type="protein sequence ID" value="SGZ16632.1"/>
    <property type="molecule type" value="Genomic_DNA"/>
</dbReference>
<name>A0A1L0APS6_9GAMM</name>